<dbReference type="SUPFAM" id="SSF55961">
    <property type="entry name" value="Bet v1-like"/>
    <property type="match status" value="1"/>
</dbReference>
<dbReference type="RefSeq" id="WP_337715586.1">
    <property type="nucleotide sequence ID" value="NZ_JBBEGL010000005.1"/>
</dbReference>
<sequence length="149" mass="16598">MLVPAPRARWTRAVTSSASPDVLWRWVCQLTVAPYSYDLVDNLGRRSPRTLTPGADDVRVGQRLLVLFVVDTVVPGEHLTLRRARRGRGPVEEFAITYAVTPDPRGSRLVATVTVDGSRRGGLLRRLLAWGDLVMMRRQLRTLAALAAR</sequence>
<evidence type="ECO:0000313" key="1">
    <source>
        <dbReference type="EMBL" id="MEJ2888746.1"/>
    </source>
</evidence>
<name>A0ABU8N8N3_9PSEU</name>
<protein>
    <recommendedName>
        <fullName evidence="3">Polyketide cyclase/dehydrase/lipid transport protein</fullName>
    </recommendedName>
</protein>
<organism evidence="1 2">
    <name type="scientific">Actinomycetospora aeridis</name>
    <dbReference type="NCBI Taxonomy" id="3129231"/>
    <lineage>
        <taxon>Bacteria</taxon>
        <taxon>Bacillati</taxon>
        <taxon>Actinomycetota</taxon>
        <taxon>Actinomycetes</taxon>
        <taxon>Pseudonocardiales</taxon>
        <taxon>Pseudonocardiaceae</taxon>
        <taxon>Actinomycetospora</taxon>
    </lineage>
</organism>
<dbReference type="Proteomes" id="UP001370100">
    <property type="component" value="Unassembled WGS sequence"/>
</dbReference>
<dbReference type="EMBL" id="JBBEGL010000005">
    <property type="protein sequence ID" value="MEJ2888746.1"/>
    <property type="molecule type" value="Genomic_DNA"/>
</dbReference>
<gene>
    <name evidence="1" type="ORF">WCD41_19970</name>
</gene>
<proteinExistence type="predicted"/>
<reference evidence="1 2" key="1">
    <citation type="submission" date="2024-03" db="EMBL/GenBank/DDBJ databases">
        <title>Actinomycetospora sp. OC33-EN06, a novel actinomycete isolated from wild orchid (Aerides multiflora).</title>
        <authorList>
            <person name="Suriyachadkun C."/>
        </authorList>
    </citation>
    <scope>NUCLEOTIDE SEQUENCE [LARGE SCALE GENOMIC DNA]</scope>
    <source>
        <strain evidence="1 2">OC33-EN06</strain>
    </source>
</reference>
<accession>A0ABU8N8N3</accession>
<evidence type="ECO:0008006" key="3">
    <source>
        <dbReference type="Google" id="ProtNLM"/>
    </source>
</evidence>
<comment type="caution">
    <text evidence="1">The sequence shown here is derived from an EMBL/GenBank/DDBJ whole genome shotgun (WGS) entry which is preliminary data.</text>
</comment>
<keyword evidence="2" id="KW-1185">Reference proteome</keyword>
<evidence type="ECO:0000313" key="2">
    <source>
        <dbReference type="Proteomes" id="UP001370100"/>
    </source>
</evidence>